<sequence length="482" mass="54172">MASPPNGIYDSFIEQGVFWLPEHPKDKVSGTLSYDPENGAALKLLGIFGELSEGFKRTFGGSHDDEKAVIHGETAKGKPISLLHAINTNRQFNMPGIPNEIWSSNLLVIGAHMMSADDEAIFPKSYFRFDEIESWLEHSPFTDTFDSKANTLNVLAEKPREIAFASHADFDVSSVGSLYSNNEPATRFVIDVTTQMAIAPREPQSLNWHLNRAIRLQELASLCSGRFLPLTSLELRGPDVELGGGLTRPAEVHFYARLIHGEGRDETKSKRDTPIVSGPELIRFNPQAVQLWFDQFEAFSPALGLFFTITGARKMFTNIRLLLAIQALEVFHRRTSGETVMAEQKFVDFTEAMVAAIPPDTEPDMREKLKSLYRFANEPSLKQRLRSIVASLTDAFGEAPGGFDGKFLRKLVDTRNYYTHFSLDLSERTLDGEGMYWATRRVVLLLTLLVLQRLGIAAGDIKPLLRRHREFAQLWAKADRPR</sequence>
<dbReference type="Pfam" id="PF18739">
    <property type="entry name" value="HEPN_Apea"/>
    <property type="match status" value="1"/>
</dbReference>
<dbReference type="AlphaFoldDB" id="A0A7X0FCM8"/>
<evidence type="ECO:0000259" key="2">
    <source>
        <dbReference type="Pfam" id="PF18862"/>
    </source>
</evidence>
<keyword evidence="4" id="KW-1185">Reference proteome</keyword>
<dbReference type="Pfam" id="PF18862">
    <property type="entry name" value="ApeA_NTD1"/>
    <property type="match status" value="1"/>
</dbReference>
<protein>
    <recommendedName>
        <fullName evidence="5">ApeA N-terminal domain-containing protein</fullName>
    </recommendedName>
</protein>
<evidence type="ECO:0000313" key="4">
    <source>
        <dbReference type="Proteomes" id="UP000536262"/>
    </source>
</evidence>
<evidence type="ECO:0008006" key="5">
    <source>
        <dbReference type="Google" id="ProtNLM"/>
    </source>
</evidence>
<proteinExistence type="predicted"/>
<reference evidence="3 4" key="1">
    <citation type="submission" date="2020-08" db="EMBL/GenBank/DDBJ databases">
        <title>Genomic Encyclopedia of Type Strains, Phase IV (KMG-IV): sequencing the most valuable type-strain genomes for metagenomic binning, comparative biology and taxonomic classification.</title>
        <authorList>
            <person name="Goeker M."/>
        </authorList>
    </citation>
    <scope>NUCLEOTIDE SEQUENCE [LARGE SCALE GENOMIC DNA]</scope>
    <source>
        <strain evidence="3 4">DSM 7051</strain>
    </source>
</reference>
<feature type="domain" description="ApeA N-terminal" evidence="2">
    <location>
        <begin position="15"/>
        <end position="257"/>
    </location>
</feature>
<accession>A0A7X0FCM8</accession>
<gene>
    <name evidence="3" type="ORF">GGR00_005086</name>
</gene>
<feature type="domain" description="Apea-like HEPN" evidence="1">
    <location>
        <begin position="322"/>
        <end position="458"/>
    </location>
</feature>
<evidence type="ECO:0000313" key="3">
    <source>
        <dbReference type="EMBL" id="MBB6357265.1"/>
    </source>
</evidence>
<organism evidence="3 4">
    <name type="scientific">Aminobacter aganoensis</name>
    <dbReference type="NCBI Taxonomy" id="83264"/>
    <lineage>
        <taxon>Bacteria</taxon>
        <taxon>Pseudomonadati</taxon>
        <taxon>Pseudomonadota</taxon>
        <taxon>Alphaproteobacteria</taxon>
        <taxon>Hyphomicrobiales</taxon>
        <taxon>Phyllobacteriaceae</taxon>
        <taxon>Aminobacter</taxon>
    </lineage>
</organism>
<comment type="caution">
    <text evidence="3">The sequence shown here is derived from an EMBL/GenBank/DDBJ whole genome shotgun (WGS) entry which is preliminary data.</text>
</comment>
<dbReference type="InterPro" id="IPR041223">
    <property type="entry name" value="ApeA_NTD"/>
</dbReference>
<dbReference type="RefSeq" id="WP_184701984.1">
    <property type="nucleotide sequence ID" value="NZ_BAABEG010000004.1"/>
</dbReference>
<dbReference type="EMBL" id="JACHOU010000022">
    <property type="protein sequence ID" value="MBB6357265.1"/>
    <property type="molecule type" value="Genomic_DNA"/>
</dbReference>
<name>A0A7X0FCM8_9HYPH</name>
<evidence type="ECO:0000259" key="1">
    <source>
        <dbReference type="Pfam" id="PF18739"/>
    </source>
</evidence>
<dbReference type="Proteomes" id="UP000536262">
    <property type="component" value="Unassembled WGS sequence"/>
</dbReference>
<dbReference type="InterPro" id="IPR041229">
    <property type="entry name" value="HEPN_Apea"/>
</dbReference>